<comment type="caution">
    <text evidence="2">The sequence shown here is derived from an EMBL/GenBank/DDBJ whole genome shotgun (WGS) entry which is preliminary data.</text>
</comment>
<dbReference type="AlphaFoldDB" id="D6TS01"/>
<feature type="region of interest" description="Disordered" evidence="1">
    <location>
        <begin position="49"/>
        <end position="77"/>
    </location>
</feature>
<dbReference type="PROSITE" id="PS51257">
    <property type="entry name" value="PROKAR_LIPOPROTEIN"/>
    <property type="match status" value="1"/>
</dbReference>
<organism evidence="2 3">
    <name type="scientific">Ktedonobacter racemifer DSM 44963</name>
    <dbReference type="NCBI Taxonomy" id="485913"/>
    <lineage>
        <taxon>Bacteria</taxon>
        <taxon>Bacillati</taxon>
        <taxon>Chloroflexota</taxon>
        <taxon>Ktedonobacteria</taxon>
        <taxon>Ktedonobacterales</taxon>
        <taxon>Ktedonobacteraceae</taxon>
        <taxon>Ktedonobacter</taxon>
    </lineage>
</organism>
<evidence type="ECO:0000313" key="2">
    <source>
        <dbReference type="EMBL" id="EFH86074.1"/>
    </source>
</evidence>
<dbReference type="RefSeq" id="WP_007910070.1">
    <property type="nucleotide sequence ID" value="NZ_ADVG01000002.1"/>
</dbReference>
<reference evidence="2 3" key="1">
    <citation type="journal article" date="2011" name="Stand. Genomic Sci.">
        <title>Non-contiguous finished genome sequence and contextual data of the filamentous soil bacterium Ktedonobacter racemifer type strain (SOSP1-21).</title>
        <authorList>
            <person name="Chang Y.J."/>
            <person name="Land M."/>
            <person name="Hauser L."/>
            <person name="Chertkov O."/>
            <person name="Del Rio T.G."/>
            <person name="Nolan M."/>
            <person name="Copeland A."/>
            <person name="Tice H."/>
            <person name="Cheng J.F."/>
            <person name="Lucas S."/>
            <person name="Han C."/>
            <person name="Goodwin L."/>
            <person name="Pitluck S."/>
            <person name="Ivanova N."/>
            <person name="Ovchinikova G."/>
            <person name="Pati A."/>
            <person name="Chen A."/>
            <person name="Palaniappan K."/>
            <person name="Mavromatis K."/>
            <person name="Liolios K."/>
            <person name="Brettin T."/>
            <person name="Fiebig A."/>
            <person name="Rohde M."/>
            <person name="Abt B."/>
            <person name="Goker M."/>
            <person name="Detter J.C."/>
            <person name="Woyke T."/>
            <person name="Bristow J."/>
            <person name="Eisen J.A."/>
            <person name="Markowitz V."/>
            <person name="Hugenholtz P."/>
            <person name="Kyrpides N.C."/>
            <person name="Klenk H.P."/>
            <person name="Lapidus A."/>
        </authorList>
    </citation>
    <scope>NUCLEOTIDE SEQUENCE [LARGE SCALE GENOMIC DNA]</scope>
    <source>
        <strain evidence="3">DSM 44963</strain>
    </source>
</reference>
<protein>
    <submittedName>
        <fullName evidence="2">Uncharacterized protein</fullName>
    </submittedName>
</protein>
<dbReference type="EMBL" id="ADVG01000002">
    <property type="protein sequence ID" value="EFH86074.1"/>
    <property type="molecule type" value="Genomic_DNA"/>
</dbReference>
<dbReference type="InParanoid" id="D6TS01"/>
<keyword evidence="3" id="KW-1185">Reference proteome</keyword>
<name>D6TS01_KTERA</name>
<sequence>MRRMSLLRVQGMRIMASLSMLLVLCVITACSMGSSSSSAPLPRKAQVAMPISTPPKDGWHFSSRPTPTPVPPTPTKPAPTTVTTTMGMLPPGSALPGEAECAARVQRSSWEPRPQNADANHRVPTTSQLAQLDPKQNKYTHQITGNFTGTTDEILQWVACKWGIDPDIVRAQAVVESYWVQSTKGGATTNQSVCPPGTWDGKACYQYWGLLQLTYQYWKSAWPMMRDDTAFGAEYVYGLIRTCYDGQASYTNAPTAGYPPYHAGDIWGCMGSWYSGQWYPANALDYISSVKKHYTNKTWRTYQYF</sequence>
<dbReference type="eggNOG" id="ENOG50342BS">
    <property type="taxonomic scope" value="Bacteria"/>
</dbReference>
<gene>
    <name evidence="2" type="ORF">Krac_7342</name>
</gene>
<feature type="compositionally biased region" description="Pro residues" evidence="1">
    <location>
        <begin position="66"/>
        <end position="77"/>
    </location>
</feature>
<evidence type="ECO:0000313" key="3">
    <source>
        <dbReference type="Proteomes" id="UP000004508"/>
    </source>
</evidence>
<dbReference type="Proteomes" id="UP000004508">
    <property type="component" value="Unassembled WGS sequence"/>
</dbReference>
<accession>D6TS01</accession>
<proteinExistence type="predicted"/>
<evidence type="ECO:0000256" key="1">
    <source>
        <dbReference type="SAM" id="MobiDB-lite"/>
    </source>
</evidence>